<sequence length="127" mass="15666">MQYYSDYFKNKPNYIKRRKTLRKNPTNAEQLFWYEIRAKKLGVKFRRQFQIGKYIVDFYCHELKLIIELDGNIHESKQIKDKYRQNYLENSGYKVIRYYNEQVLFEREATVRHLIEVKKIKSGNKLD</sequence>
<dbReference type="Pfam" id="PF04480">
    <property type="entry name" value="DUF559"/>
    <property type="match status" value="1"/>
</dbReference>
<evidence type="ECO:0000313" key="2">
    <source>
        <dbReference type="EMBL" id="PIR78605.1"/>
    </source>
</evidence>
<name>A0A2H0TZE3_9BACT</name>
<dbReference type="Gene3D" id="3.40.960.10">
    <property type="entry name" value="VSR Endonuclease"/>
    <property type="match status" value="1"/>
</dbReference>
<feature type="domain" description="DUF559" evidence="1">
    <location>
        <begin position="17"/>
        <end position="116"/>
    </location>
</feature>
<dbReference type="SUPFAM" id="SSF52980">
    <property type="entry name" value="Restriction endonuclease-like"/>
    <property type="match status" value="1"/>
</dbReference>
<dbReference type="EMBL" id="PFBU01000012">
    <property type="protein sequence ID" value="PIR78605.1"/>
    <property type="molecule type" value="Genomic_DNA"/>
</dbReference>
<evidence type="ECO:0000259" key="1">
    <source>
        <dbReference type="Pfam" id="PF04480"/>
    </source>
</evidence>
<protein>
    <recommendedName>
        <fullName evidence="1">DUF559 domain-containing protein</fullName>
    </recommendedName>
</protein>
<reference evidence="3" key="1">
    <citation type="submission" date="2017-09" db="EMBL/GenBank/DDBJ databases">
        <title>Depth-based differentiation of microbial function through sediment-hosted aquifers and enrichment of novel symbionts in the deep terrestrial subsurface.</title>
        <authorList>
            <person name="Probst A.J."/>
            <person name="Ladd B."/>
            <person name="Jarett J.K."/>
            <person name="Geller-Mcgrath D.E."/>
            <person name="Sieber C.M.K."/>
            <person name="Emerson J.B."/>
            <person name="Anantharaman K."/>
            <person name="Thomas B.C."/>
            <person name="Malmstrom R."/>
            <person name="Stieglmeier M."/>
            <person name="Klingl A."/>
            <person name="Woyke T."/>
            <person name="Ryan C.M."/>
            <person name="Banfield J.F."/>
        </authorList>
    </citation>
    <scope>NUCLEOTIDE SEQUENCE [LARGE SCALE GENOMIC DNA]</scope>
</reference>
<comment type="caution">
    <text evidence="2">The sequence shown here is derived from an EMBL/GenBank/DDBJ whole genome shotgun (WGS) entry which is preliminary data.</text>
</comment>
<dbReference type="Proteomes" id="UP000230852">
    <property type="component" value="Unassembled WGS sequence"/>
</dbReference>
<dbReference type="CDD" id="cd01038">
    <property type="entry name" value="Endonuclease_DUF559"/>
    <property type="match status" value="1"/>
</dbReference>
<dbReference type="AlphaFoldDB" id="A0A2H0TZE3"/>
<gene>
    <name evidence="2" type="ORF">COU28_00690</name>
</gene>
<organism evidence="2 3">
    <name type="scientific">Candidatus Magasanikbacteria bacterium CG10_big_fil_rev_8_21_14_0_10_36_16</name>
    <dbReference type="NCBI Taxonomy" id="1974645"/>
    <lineage>
        <taxon>Bacteria</taxon>
        <taxon>Candidatus Magasanikiibacteriota</taxon>
    </lineage>
</organism>
<proteinExistence type="predicted"/>
<dbReference type="InterPro" id="IPR047216">
    <property type="entry name" value="Endonuclease_DUF559_bact"/>
</dbReference>
<dbReference type="PANTHER" id="PTHR38590:SF1">
    <property type="entry name" value="BLL0828 PROTEIN"/>
    <property type="match status" value="1"/>
</dbReference>
<dbReference type="InterPro" id="IPR011335">
    <property type="entry name" value="Restrct_endonuc-II-like"/>
</dbReference>
<dbReference type="PANTHER" id="PTHR38590">
    <property type="entry name" value="BLL0828 PROTEIN"/>
    <property type="match status" value="1"/>
</dbReference>
<dbReference type="InterPro" id="IPR007569">
    <property type="entry name" value="DUF559"/>
</dbReference>
<accession>A0A2H0TZE3</accession>
<evidence type="ECO:0000313" key="3">
    <source>
        <dbReference type="Proteomes" id="UP000230852"/>
    </source>
</evidence>